<gene>
    <name evidence="2" type="ORF">UW49_C0001G0039</name>
</gene>
<dbReference type="AlphaFoldDB" id="A0A0G1IFA0"/>
<evidence type="ECO:0000313" key="2">
    <source>
        <dbReference type="EMBL" id="KKT57855.1"/>
    </source>
</evidence>
<evidence type="ECO:0008006" key="4">
    <source>
        <dbReference type="Google" id="ProtNLM"/>
    </source>
</evidence>
<evidence type="ECO:0000313" key="3">
    <source>
        <dbReference type="Proteomes" id="UP000033977"/>
    </source>
</evidence>
<organism evidence="2 3">
    <name type="scientific">Candidatus Giovannonibacteria bacterium GW2011_GWB1_44_23</name>
    <dbReference type="NCBI Taxonomy" id="1618652"/>
    <lineage>
        <taxon>Bacteria</taxon>
        <taxon>Candidatus Giovannoniibacteriota</taxon>
    </lineage>
</organism>
<comment type="caution">
    <text evidence="2">The sequence shown here is derived from an EMBL/GenBank/DDBJ whole genome shotgun (WGS) entry which is preliminary data.</text>
</comment>
<reference evidence="2 3" key="1">
    <citation type="journal article" date="2015" name="Nature">
        <title>rRNA introns, odd ribosomes, and small enigmatic genomes across a large radiation of phyla.</title>
        <authorList>
            <person name="Brown C.T."/>
            <person name="Hug L.A."/>
            <person name="Thomas B.C."/>
            <person name="Sharon I."/>
            <person name="Castelle C.J."/>
            <person name="Singh A."/>
            <person name="Wilkins M.J."/>
            <person name="Williams K.H."/>
            <person name="Banfield J.F."/>
        </authorList>
    </citation>
    <scope>NUCLEOTIDE SEQUENCE [LARGE SCALE GENOMIC DNA]</scope>
</reference>
<feature type="transmembrane region" description="Helical" evidence="1">
    <location>
        <begin position="96"/>
        <end position="129"/>
    </location>
</feature>
<dbReference type="EMBL" id="LCIN01000001">
    <property type="protein sequence ID" value="KKT57855.1"/>
    <property type="molecule type" value="Genomic_DNA"/>
</dbReference>
<feature type="transmembrane region" description="Helical" evidence="1">
    <location>
        <begin position="12"/>
        <end position="35"/>
    </location>
</feature>
<feature type="transmembrane region" description="Helical" evidence="1">
    <location>
        <begin position="71"/>
        <end position="89"/>
    </location>
</feature>
<dbReference type="Proteomes" id="UP000033977">
    <property type="component" value="Unassembled WGS sequence"/>
</dbReference>
<proteinExistence type="predicted"/>
<keyword evidence="1" id="KW-1133">Transmembrane helix</keyword>
<keyword evidence="1" id="KW-0472">Membrane</keyword>
<accession>A0A0G1IFA0</accession>
<feature type="transmembrane region" description="Helical" evidence="1">
    <location>
        <begin position="47"/>
        <end position="65"/>
    </location>
</feature>
<protein>
    <recommendedName>
        <fullName evidence="4">DUF4956 domain-containing protein</fullName>
    </recommendedName>
</protein>
<name>A0A0G1IFA0_9BACT</name>
<dbReference type="Pfam" id="PF16316">
    <property type="entry name" value="DUF4956"/>
    <property type="match status" value="1"/>
</dbReference>
<keyword evidence="1" id="KW-0812">Transmembrane</keyword>
<evidence type="ECO:0000256" key="1">
    <source>
        <dbReference type="SAM" id="Phobius"/>
    </source>
</evidence>
<dbReference type="InterPro" id="IPR032531">
    <property type="entry name" value="DUF4956"/>
</dbReference>
<sequence length="224" mass="24393">MNNLFGIASVEISPAVIALNIIFSFLLQIAIAAVYKKTHKGLSYSSSFISTTVMVGVLGTVIMMIVRNNLIGAFALLGAFSLIRFRTILKETRDIAFVFFALVVGIAIGTGNYSIALISTFMVSLILLALNRFNVGSMTSGVGLILTFNAKNEFNVEAVNQSLSEYLDSLNLLQVRTHGVDINSYSFSIKLKDVLQSSEVVKILKNNPLISNVEIITGEHSVEY</sequence>